<proteinExistence type="predicted"/>
<reference evidence="2 3" key="1">
    <citation type="submission" date="2018-12" db="EMBL/GenBank/DDBJ databases">
        <authorList>
            <person name="Tiukova I."/>
            <person name="Dainat J."/>
        </authorList>
    </citation>
    <scope>NUCLEOTIDE SEQUENCE [LARGE SCALE GENOMIC DNA]</scope>
</reference>
<feature type="coiled-coil region" evidence="1">
    <location>
        <begin position="105"/>
        <end position="132"/>
    </location>
</feature>
<dbReference type="Proteomes" id="UP000290900">
    <property type="component" value="Unassembled WGS sequence"/>
</dbReference>
<evidence type="ECO:0000313" key="2">
    <source>
        <dbReference type="EMBL" id="VEU20816.1"/>
    </source>
</evidence>
<dbReference type="AlphaFoldDB" id="A0A448YIU4"/>
<dbReference type="EMBL" id="CAACVR010000007">
    <property type="protein sequence ID" value="VEU20816.1"/>
    <property type="molecule type" value="Genomic_DNA"/>
</dbReference>
<accession>A0A448YIU4</accession>
<sequence length="163" mass="18638">MSDAEDVTSKDILRGYLQKELYQLITKSQFHTLLNKVTHRTVDKAMADELFALLNEQKDRNINRLVEDNIESVKLVGIYDDDKEKSNGISDDELSKLVGSLLLLDKSVQEEVRKLEDECNEEMKNISETISNLDRLDFATSNSDDSIEKLEKLLKSIESQLLS</sequence>
<keyword evidence="1" id="KW-0175">Coiled coil</keyword>
<dbReference type="InParanoid" id="A0A448YIU4"/>
<evidence type="ECO:0000313" key="3">
    <source>
        <dbReference type="Proteomes" id="UP000290900"/>
    </source>
</evidence>
<organism evidence="2 3">
    <name type="scientific">Brettanomyces naardenensis</name>
    <name type="common">Yeast</name>
    <dbReference type="NCBI Taxonomy" id="13370"/>
    <lineage>
        <taxon>Eukaryota</taxon>
        <taxon>Fungi</taxon>
        <taxon>Dikarya</taxon>
        <taxon>Ascomycota</taxon>
        <taxon>Saccharomycotina</taxon>
        <taxon>Pichiomycetes</taxon>
        <taxon>Pichiales</taxon>
        <taxon>Pichiaceae</taxon>
        <taxon>Brettanomyces</taxon>
    </lineage>
</organism>
<name>A0A448YIU4_BRENA</name>
<protein>
    <submittedName>
        <fullName evidence="2">DEKNAAC101674</fullName>
    </submittedName>
</protein>
<gene>
    <name evidence="2" type="ORF">BRENAR_LOCUS1551</name>
</gene>
<evidence type="ECO:0000256" key="1">
    <source>
        <dbReference type="SAM" id="Coils"/>
    </source>
</evidence>
<dbReference type="OrthoDB" id="4094437at2759"/>
<keyword evidence="3" id="KW-1185">Reference proteome</keyword>